<dbReference type="Gene3D" id="1.10.357.10">
    <property type="entry name" value="Tetracycline Repressor, domain 2"/>
    <property type="match status" value="1"/>
</dbReference>
<evidence type="ECO:0000256" key="1">
    <source>
        <dbReference type="ARBA" id="ARBA00023125"/>
    </source>
</evidence>
<feature type="domain" description="HTH tetR-type" evidence="3">
    <location>
        <begin position="6"/>
        <end position="66"/>
    </location>
</feature>
<dbReference type="GO" id="GO:0003677">
    <property type="term" value="F:DNA binding"/>
    <property type="evidence" value="ECO:0007669"/>
    <property type="project" value="UniProtKB-UniRule"/>
</dbReference>
<protein>
    <submittedName>
        <fullName evidence="4">Helix-turn-helix domain-containing protein</fullName>
    </submittedName>
</protein>
<dbReference type="AlphaFoldDB" id="A0AAU8FY08"/>
<dbReference type="EMBL" id="CP159290">
    <property type="protein sequence ID" value="XCH28680.1"/>
    <property type="molecule type" value="Genomic_DNA"/>
</dbReference>
<dbReference type="Pfam" id="PF00440">
    <property type="entry name" value="TetR_N"/>
    <property type="match status" value="1"/>
</dbReference>
<dbReference type="InterPro" id="IPR009057">
    <property type="entry name" value="Homeodomain-like_sf"/>
</dbReference>
<keyword evidence="1 2" id="KW-0238">DNA-binding</keyword>
<dbReference type="InterPro" id="IPR001647">
    <property type="entry name" value="HTH_TetR"/>
</dbReference>
<organism evidence="4">
    <name type="scientific">Cellulosimicrobium sp. ES-005</name>
    <dbReference type="NCBI Taxonomy" id="3163031"/>
    <lineage>
        <taxon>Bacteria</taxon>
        <taxon>Bacillati</taxon>
        <taxon>Actinomycetota</taxon>
        <taxon>Actinomycetes</taxon>
        <taxon>Micrococcales</taxon>
        <taxon>Promicromonosporaceae</taxon>
        <taxon>Cellulosimicrobium</taxon>
    </lineage>
</organism>
<reference evidence="4" key="1">
    <citation type="submission" date="2024-06" db="EMBL/GenBank/DDBJ databases">
        <title>Complete genome sequence of the cellulolytic actinobacterium, Cellulosimicrobium ES-005.</title>
        <authorList>
            <person name="Matthews C.T."/>
            <person name="Underwood K.D."/>
            <person name="Ghanchi K.M."/>
            <person name="Fields S.D."/>
            <person name="Gardner S.G."/>
        </authorList>
    </citation>
    <scope>NUCLEOTIDE SEQUENCE</scope>
    <source>
        <strain evidence="4">ES-005</strain>
    </source>
</reference>
<dbReference type="RefSeq" id="WP_253051928.1">
    <property type="nucleotide sequence ID" value="NZ_CP159290.1"/>
</dbReference>
<sequence length="205" mass="22088">MDKRSARTAALLRDAILELAAERDVADLTVSAVAARAGINRVTFYDHAPSPADLLVRALAAELDTIRDRFFEDVRVAETADDVPARSRDVVDHWSHALVEHVEAHLPVYERALEGGLSAPLFRLLAGHVTETLVEHLGAHPGLLPTGAGTDAEVATTARAFATYVGFGTVGALEVWLATPPPRDPGFFPRVARDALPAWWTTPST</sequence>
<name>A0AAU8FY08_9MICO</name>
<evidence type="ECO:0000259" key="3">
    <source>
        <dbReference type="PROSITE" id="PS50977"/>
    </source>
</evidence>
<feature type="DNA-binding region" description="H-T-H motif" evidence="2">
    <location>
        <begin position="29"/>
        <end position="48"/>
    </location>
</feature>
<proteinExistence type="predicted"/>
<gene>
    <name evidence="4" type="ORF">ABRQ22_13830</name>
</gene>
<dbReference type="SUPFAM" id="SSF46689">
    <property type="entry name" value="Homeodomain-like"/>
    <property type="match status" value="1"/>
</dbReference>
<dbReference type="PROSITE" id="PS50977">
    <property type="entry name" value="HTH_TETR_2"/>
    <property type="match status" value="1"/>
</dbReference>
<accession>A0AAU8FY08</accession>
<evidence type="ECO:0000256" key="2">
    <source>
        <dbReference type="PROSITE-ProRule" id="PRU00335"/>
    </source>
</evidence>
<evidence type="ECO:0000313" key="4">
    <source>
        <dbReference type="EMBL" id="XCH28680.1"/>
    </source>
</evidence>